<feature type="signal peptide" evidence="2">
    <location>
        <begin position="1"/>
        <end position="20"/>
    </location>
</feature>
<dbReference type="PANTHER" id="PTHR35869:SF1">
    <property type="entry name" value="OUTER-MEMBRANE LIPOPROTEIN CARRIER PROTEIN"/>
    <property type="match status" value="1"/>
</dbReference>
<dbReference type="CDD" id="cd16325">
    <property type="entry name" value="LolA"/>
    <property type="match status" value="1"/>
</dbReference>
<proteinExistence type="predicted"/>
<accession>A0ABT3NCM2</accession>
<keyword evidence="3" id="KW-0449">Lipoprotein</keyword>
<dbReference type="Pfam" id="PF03548">
    <property type="entry name" value="LolA"/>
    <property type="match status" value="1"/>
</dbReference>
<gene>
    <name evidence="3" type="ORF">OOT00_13170</name>
</gene>
<dbReference type="PANTHER" id="PTHR35869">
    <property type="entry name" value="OUTER-MEMBRANE LIPOPROTEIN CARRIER PROTEIN"/>
    <property type="match status" value="1"/>
</dbReference>
<evidence type="ECO:0000313" key="4">
    <source>
        <dbReference type="Proteomes" id="UP001209681"/>
    </source>
</evidence>
<name>A0ABT3NCM2_9BACT</name>
<dbReference type="InterPro" id="IPR004564">
    <property type="entry name" value="OM_lipoprot_carrier_LolA-like"/>
</dbReference>
<keyword evidence="4" id="KW-1185">Reference proteome</keyword>
<evidence type="ECO:0000256" key="2">
    <source>
        <dbReference type="SAM" id="SignalP"/>
    </source>
</evidence>
<dbReference type="SUPFAM" id="SSF89392">
    <property type="entry name" value="Prokaryotic lipoproteins and lipoprotein localization factors"/>
    <property type="match status" value="1"/>
</dbReference>
<dbReference type="RefSeq" id="WP_265425849.1">
    <property type="nucleotide sequence ID" value="NZ_JAPFPW010000018.1"/>
</dbReference>
<protein>
    <submittedName>
        <fullName evidence="3">Outer membrane lipoprotein carrier protein LolA</fullName>
    </submittedName>
</protein>
<reference evidence="3 4" key="1">
    <citation type="submission" date="2022-11" db="EMBL/GenBank/DDBJ databases">
        <title>Desulfobotulus tamanensis H1 sp. nov. - anaerobic, alkaliphilic, sulphate reducing bacterium isolated from terrestrial mud volcano.</title>
        <authorList>
            <person name="Frolova A."/>
            <person name="Merkel A.Y."/>
            <person name="Slobodkin A.I."/>
        </authorList>
    </citation>
    <scope>NUCLEOTIDE SEQUENCE [LARGE SCALE GENOMIC DNA]</scope>
    <source>
        <strain evidence="3 4">H1</strain>
    </source>
</reference>
<comment type="caution">
    <text evidence="3">The sequence shown here is derived from an EMBL/GenBank/DDBJ whole genome shotgun (WGS) entry which is preliminary data.</text>
</comment>
<dbReference type="Proteomes" id="UP001209681">
    <property type="component" value="Unassembled WGS sequence"/>
</dbReference>
<evidence type="ECO:0000313" key="3">
    <source>
        <dbReference type="EMBL" id="MCW7754936.1"/>
    </source>
</evidence>
<dbReference type="Gene3D" id="2.50.20.10">
    <property type="entry name" value="Lipoprotein localisation LolA/LolB/LppX"/>
    <property type="match status" value="1"/>
</dbReference>
<evidence type="ECO:0000256" key="1">
    <source>
        <dbReference type="ARBA" id="ARBA00022729"/>
    </source>
</evidence>
<feature type="chain" id="PRO_5046075142" evidence="2">
    <location>
        <begin position="21"/>
        <end position="212"/>
    </location>
</feature>
<dbReference type="EMBL" id="JAPFPW010000018">
    <property type="protein sequence ID" value="MCW7754936.1"/>
    <property type="molecule type" value="Genomic_DNA"/>
</dbReference>
<sequence>MLRSVLVLLLLFTFTGPALAGEKTVQAMEARYQGLCFSARFHQISVLSAMNISEKAEGRVIFAHPGRMRWEYETPEPRLILTDGTTLWIHSPLEKEVLTGAAEPYFGKGKGGRFLSDMSSLREDFTYTRISEPGIRPVRIRFLPNNPEPGLTELFIEAEESTGLITGIETVNAYGDVTRIRFFGEEHHTGCKEAMFHFVIPEGNRQFELGEP</sequence>
<keyword evidence="1 2" id="KW-0732">Signal</keyword>
<dbReference type="InterPro" id="IPR029046">
    <property type="entry name" value="LolA/LolB/LppX"/>
</dbReference>
<organism evidence="3 4">
    <name type="scientific">Desulfobotulus pelophilus</name>
    <dbReference type="NCBI Taxonomy" id="2823377"/>
    <lineage>
        <taxon>Bacteria</taxon>
        <taxon>Pseudomonadati</taxon>
        <taxon>Thermodesulfobacteriota</taxon>
        <taxon>Desulfobacteria</taxon>
        <taxon>Desulfobacterales</taxon>
        <taxon>Desulfobacteraceae</taxon>
        <taxon>Desulfobotulus</taxon>
    </lineage>
</organism>